<dbReference type="FunFam" id="1.10.10.2150:FF:000001">
    <property type="entry name" value="Ribosomal RNA-processing protein 8"/>
    <property type="match status" value="1"/>
</dbReference>
<evidence type="ECO:0000256" key="5">
    <source>
        <dbReference type="ARBA" id="ARBA00022679"/>
    </source>
</evidence>
<comment type="similarity">
    <text evidence="2 9">Belongs to the methyltransferase superfamily. RRP8 family.</text>
</comment>
<evidence type="ECO:0000256" key="9">
    <source>
        <dbReference type="RuleBase" id="RU365074"/>
    </source>
</evidence>
<dbReference type="AlphaFoldDB" id="A0AAN7UHD7"/>
<dbReference type="Proteomes" id="UP001305414">
    <property type="component" value="Unassembled WGS sequence"/>
</dbReference>
<dbReference type="GO" id="GO:0005730">
    <property type="term" value="C:nucleolus"/>
    <property type="evidence" value="ECO:0007669"/>
    <property type="project" value="UniProtKB-SubCell"/>
</dbReference>
<protein>
    <recommendedName>
        <fullName evidence="8 9">Ribosomal RNA-processing protein 8</fullName>
        <ecNumber evidence="9">2.1.1.-</ecNumber>
    </recommendedName>
</protein>
<keyword evidence="7 9" id="KW-0539">Nucleus</keyword>
<evidence type="ECO:0000256" key="3">
    <source>
        <dbReference type="ARBA" id="ARBA00022552"/>
    </source>
</evidence>
<dbReference type="EMBL" id="JAWHQM010000008">
    <property type="protein sequence ID" value="KAK5628377.1"/>
    <property type="molecule type" value="Genomic_DNA"/>
</dbReference>
<organism evidence="11 12">
    <name type="scientific">Xylaria bambusicola</name>
    <dbReference type="NCBI Taxonomy" id="326684"/>
    <lineage>
        <taxon>Eukaryota</taxon>
        <taxon>Fungi</taxon>
        <taxon>Dikarya</taxon>
        <taxon>Ascomycota</taxon>
        <taxon>Pezizomycotina</taxon>
        <taxon>Sordariomycetes</taxon>
        <taxon>Xylariomycetidae</taxon>
        <taxon>Xylariales</taxon>
        <taxon>Xylariaceae</taxon>
        <taxon>Xylaria</taxon>
    </lineage>
</organism>
<comment type="subcellular location">
    <subcellularLocation>
        <location evidence="1 9">Nucleus</location>
        <location evidence="1 9">Nucleolus</location>
    </subcellularLocation>
</comment>
<feature type="compositionally biased region" description="Polar residues" evidence="10">
    <location>
        <begin position="148"/>
        <end position="157"/>
    </location>
</feature>
<dbReference type="InterPro" id="IPR042036">
    <property type="entry name" value="RRP8_N"/>
</dbReference>
<feature type="region of interest" description="Disordered" evidence="10">
    <location>
        <begin position="242"/>
        <end position="264"/>
    </location>
</feature>
<feature type="compositionally biased region" description="Basic and acidic residues" evidence="10">
    <location>
        <begin position="392"/>
        <end position="409"/>
    </location>
</feature>
<evidence type="ECO:0000256" key="6">
    <source>
        <dbReference type="ARBA" id="ARBA00022691"/>
    </source>
</evidence>
<evidence type="ECO:0000256" key="7">
    <source>
        <dbReference type="ARBA" id="ARBA00023242"/>
    </source>
</evidence>
<feature type="compositionally biased region" description="Basic and acidic residues" evidence="10">
    <location>
        <begin position="100"/>
        <end position="113"/>
    </location>
</feature>
<feature type="compositionally biased region" description="Polar residues" evidence="10">
    <location>
        <begin position="372"/>
        <end position="384"/>
    </location>
</feature>
<gene>
    <name evidence="11" type="ORF">RRF57_004092</name>
</gene>
<keyword evidence="5 9" id="KW-0808">Transferase</keyword>
<proteinExistence type="inferred from homology"/>
<comment type="caution">
    <text evidence="11">The sequence shown here is derived from an EMBL/GenBank/DDBJ whole genome shotgun (WGS) entry which is preliminary data.</text>
</comment>
<dbReference type="InterPro" id="IPR007823">
    <property type="entry name" value="RRP8"/>
</dbReference>
<dbReference type="GO" id="GO:0042273">
    <property type="term" value="P:ribosomal large subunit biogenesis"/>
    <property type="evidence" value="ECO:0007669"/>
    <property type="project" value="TreeGrafter"/>
</dbReference>
<keyword evidence="6 9" id="KW-0949">S-adenosyl-L-methionine</keyword>
<feature type="compositionally biased region" description="Basic and acidic residues" evidence="10">
    <location>
        <begin position="138"/>
        <end position="147"/>
    </location>
</feature>
<dbReference type="Gene3D" id="3.40.50.150">
    <property type="entry name" value="Vaccinia Virus protein VP39"/>
    <property type="match status" value="1"/>
</dbReference>
<keyword evidence="4 9" id="KW-0489">Methyltransferase</keyword>
<feature type="region of interest" description="Disordered" evidence="10">
    <location>
        <begin position="372"/>
        <end position="410"/>
    </location>
</feature>
<dbReference type="EC" id="2.1.1.-" evidence="9"/>
<comment type="function">
    <text evidence="9">S-adenosyl-L-methionine-dependent methyltransferase that specifically methylates the N(1) position of adenine in helix 25.1 in 25S rRNA. Required both for ribosomal 40S and 60S subunits biogenesis. Required for efficient pre-rRNA cleavage at site A2.</text>
</comment>
<evidence type="ECO:0000313" key="11">
    <source>
        <dbReference type="EMBL" id="KAK5628377.1"/>
    </source>
</evidence>
<dbReference type="SUPFAM" id="SSF53335">
    <property type="entry name" value="S-adenosyl-L-methionine-dependent methyltransferases"/>
    <property type="match status" value="1"/>
</dbReference>
<dbReference type="PANTHER" id="PTHR12787">
    <property type="entry name" value="RIBOSOMAL RNA-PROCESSING PROTEIN 8"/>
    <property type="match status" value="1"/>
</dbReference>
<feature type="region of interest" description="Disordered" evidence="10">
    <location>
        <begin position="1"/>
        <end position="171"/>
    </location>
</feature>
<feature type="compositionally biased region" description="Low complexity" evidence="10">
    <location>
        <begin position="254"/>
        <end position="264"/>
    </location>
</feature>
<evidence type="ECO:0000256" key="10">
    <source>
        <dbReference type="SAM" id="MobiDB-lite"/>
    </source>
</evidence>
<dbReference type="Gene3D" id="1.10.10.2150">
    <property type="entry name" value="Ribosomal RNA-processing protein 8, N-terminal domain"/>
    <property type="match status" value="1"/>
</dbReference>
<dbReference type="CDD" id="cd02440">
    <property type="entry name" value="AdoMet_MTases"/>
    <property type="match status" value="1"/>
</dbReference>
<evidence type="ECO:0000256" key="4">
    <source>
        <dbReference type="ARBA" id="ARBA00022603"/>
    </source>
</evidence>
<name>A0AAN7UHD7_9PEZI</name>
<feature type="compositionally biased region" description="Polar residues" evidence="10">
    <location>
        <begin position="66"/>
        <end position="78"/>
    </location>
</feature>
<feature type="compositionally biased region" description="Polar residues" evidence="10">
    <location>
        <begin position="16"/>
        <end position="27"/>
    </location>
</feature>
<dbReference type="Pfam" id="PF05148">
    <property type="entry name" value="Methyltransf_8"/>
    <property type="match status" value="1"/>
</dbReference>
<evidence type="ECO:0000313" key="12">
    <source>
        <dbReference type="Proteomes" id="UP001305414"/>
    </source>
</evidence>
<evidence type="ECO:0000256" key="1">
    <source>
        <dbReference type="ARBA" id="ARBA00004604"/>
    </source>
</evidence>
<dbReference type="GO" id="GO:0016433">
    <property type="term" value="F:rRNA (adenine) methyltransferase activity"/>
    <property type="evidence" value="ECO:0007669"/>
    <property type="project" value="UniProtKB-ARBA"/>
</dbReference>
<evidence type="ECO:0000256" key="8">
    <source>
        <dbReference type="ARBA" id="ARBA00076672"/>
    </source>
</evidence>
<keyword evidence="3 9" id="KW-0698">rRNA processing</keyword>
<keyword evidence="12" id="KW-1185">Reference proteome</keyword>
<sequence>MVPGWAVSADTLKAESANSTTQPAKETNVSKKRKREAIPANVTSANVADLWEQVIEGREGKKSKTNGDGSLDSPSNNKKPLPDVAPRLTLKEKKKLKKQRERESQQTVDKHVTQDGQVQKSLHGAQVERAQAKRRRKVDVNKDDHNSDQQSLLSSLKPQPKAPAGPSAPKLTPLQAAMKEKLISARFRHLNETLYTKPSDEAFQLFQDSPEMFQEYHEGFRRQVNVWPENPVDAYIEDIKLRGRQRHPHKSRPGSAASGLSSGGQPLVRTNGICTIADLGCGDAKLATALQSEKKKLHLEILSYDLQSPSPLVTKADIAHLPLADGSVNVVIFCLALMGTNWLDFIEEAYRILRWKGELWVAEIKSRFGHVSNKNKNAPVNHSVGNRKKNQEKKGKGKGKDVDTEESHNADLAIEVDGGEDKRQETDVTAFVEALRKRGFVLQGDDKAAVDMRNKMFVKMHFIKAAQPSTGKGAVEARESGHSGKKKGGIRFIDSEEQGVVDETKILKPSVYKIR</sequence>
<reference evidence="11 12" key="1">
    <citation type="submission" date="2023-10" db="EMBL/GenBank/DDBJ databases">
        <title>Draft genome sequence of Xylaria bambusicola isolate GMP-LS, the root and basal stem rot pathogen of sugarcane in Indonesia.</title>
        <authorList>
            <person name="Selvaraj P."/>
            <person name="Muralishankar V."/>
            <person name="Muruganantham S."/>
            <person name="Sp S."/>
            <person name="Haryani S."/>
            <person name="Lau K.J.X."/>
            <person name="Naqvi N.I."/>
        </authorList>
    </citation>
    <scope>NUCLEOTIDE SEQUENCE [LARGE SCALE GENOMIC DNA]</scope>
    <source>
        <strain evidence="11">GMP-LS</strain>
    </source>
</reference>
<accession>A0AAN7UHD7</accession>
<dbReference type="InterPro" id="IPR029063">
    <property type="entry name" value="SAM-dependent_MTases_sf"/>
</dbReference>
<evidence type="ECO:0000256" key="2">
    <source>
        <dbReference type="ARBA" id="ARBA00006301"/>
    </source>
</evidence>
<dbReference type="PANTHER" id="PTHR12787:SF0">
    <property type="entry name" value="RIBOSOMAL RNA-PROCESSING PROTEIN 8"/>
    <property type="match status" value="1"/>
</dbReference>
<feature type="compositionally biased region" description="Basic residues" evidence="10">
    <location>
        <begin position="242"/>
        <end position="252"/>
    </location>
</feature>